<name>A0A5N6K4W8_MONLA</name>
<evidence type="ECO:0000313" key="2">
    <source>
        <dbReference type="EMBL" id="KAB8297655.1"/>
    </source>
</evidence>
<comment type="caution">
    <text evidence="2">The sequence shown here is derived from an EMBL/GenBank/DDBJ whole genome shotgun (WGS) entry which is preliminary data.</text>
</comment>
<feature type="compositionally biased region" description="Low complexity" evidence="1">
    <location>
        <begin position="353"/>
        <end position="366"/>
    </location>
</feature>
<reference evidence="2 3" key="1">
    <citation type="submission" date="2019-06" db="EMBL/GenBank/DDBJ databases">
        <title>Genome Sequence of the Brown Rot Fungal Pathogen Monilinia laxa.</title>
        <authorList>
            <person name="De Miccolis Angelini R.M."/>
            <person name="Landi L."/>
            <person name="Abate D."/>
            <person name="Pollastro S."/>
            <person name="Romanazzi G."/>
            <person name="Faretra F."/>
        </authorList>
    </citation>
    <scope>NUCLEOTIDE SEQUENCE [LARGE SCALE GENOMIC DNA]</scope>
    <source>
        <strain evidence="2 3">Mlax316</strain>
    </source>
</reference>
<feature type="region of interest" description="Disordered" evidence="1">
    <location>
        <begin position="413"/>
        <end position="483"/>
    </location>
</feature>
<sequence length="594" mass="64678">MQNTYSPVTDDQKDGWPLKLHRIGRGLLGRQTSRQAPPRLHERPMLVVETPELDLVNILSSTVNTKPAADADARPGHKRQNTLEDPRRFNVLDTKNINRNLGIVGTFKKRKSDKATVLDSSLATREPPVPFGHREQGSMIDVASNNLREEQSTKSVKSKAKAEAQSSSSTRAAKSLGRKFSLKFSRKGKGAKLDSDAYAAYPSDIRKMVPNPVAYHPARVDGVSTSTASPKPPKSLRRNFSFKSLRRPTTPNSQIRPPVPRKDSFTERRALSSSSLKNNRKIVTDLPVTDAEEVISPPPTYGASMEFPTDEKPTVDLSEHPALAVTSPGDDVLNLNSDSQLQPDIGDLAQSTSPNPASVPVSESVPSPAPVLARSRALSNAQTVRSSIEVYATTSNMTTQYTHDTVAPLLIRKATRGRRPSPTPFTSLKRSLSDFKSSRPTPARSQSQDTGVQNLSARPKRTESTRSKSYYTLGSSEPAIPGLSRSLTVSNAKRNSAISSLSQSTSASLSVNPRNSTLTTKSATYEAEFLSTQGPSSALRNLTPPETATSQSPLEGSEQMSPQKNAQVPRRAKKESRFHQDARGAESNDGLWRV</sequence>
<dbReference type="Proteomes" id="UP000326757">
    <property type="component" value="Unassembled WGS sequence"/>
</dbReference>
<dbReference type="AlphaFoldDB" id="A0A5N6K4W8"/>
<feature type="compositionally biased region" description="Basic and acidic residues" evidence="1">
    <location>
        <begin position="575"/>
        <end position="586"/>
    </location>
</feature>
<proteinExistence type="predicted"/>
<keyword evidence="3" id="KW-1185">Reference proteome</keyword>
<feature type="compositionally biased region" description="Polar residues" evidence="1">
    <location>
        <begin position="533"/>
        <end position="566"/>
    </location>
</feature>
<protein>
    <submittedName>
        <fullName evidence="2">Uncharacterized protein</fullName>
    </submittedName>
</protein>
<feature type="region of interest" description="Disordered" evidence="1">
    <location>
        <begin position="533"/>
        <end position="594"/>
    </location>
</feature>
<evidence type="ECO:0000313" key="3">
    <source>
        <dbReference type="Proteomes" id="UP000326757"/>
    </source>
</evidence>
<accession>A0A5N6K4W8</accession>
<feature type="region of interest" description="Disordered" evidence="1">
    <location>
        <begin position="148"/>
        <end position="176"/>
    </location>
</feature>
<evidence type="ECO:0000256" key="1">
    <source>
        <dbReference type="SAM" id="MobiDB-lite"/>
    </source>
</evidence>
<feature type="region of interest" description="Disordered" evidence="1">
    <location>
        <begin position="336"/>
        <end position="367"/>
    </location>
</feature>
<gene>
    <name evidence="2" type="ORF">EYC80_001463</name>
</gene>
<organism evidence="2 3">
    <name type="scientific">Monilinia laxa</name>
    <name type="common">Brown rot fungus</name>
    <name type="synonym">Sclerotinia laxa</name>
    <dbReference type="NCBI Taxonomy" id="61186"/>
    <lineage>
        <taxon>Eukaryota</taxon>
        <taxon>Fungi</taxon>
        <taxon>Dikarya</taxon>
        <taxon>Ascomycota</taxon>
        <taxon>Pezizomycotina</taxon>
        <taxon>Leotiomycetes</taxon>
        <taxon>Helotiales</taxon>
        <taxon>Sclerotiniaceae</taxon>
        <taxon>Monilinia</taxon>
    </lineage>
</organism>
<dbReference type="OrthoDB" id="3530109at2759"/>
<dbReference type="EMBL" id="VIGI01000007">
    <property type="protein sequence ID" value="KAB8297655.1"/>
    <property type="molecule type" value="Genomic_DNA"/>
</dbReference>
<feature type="compositionally biased region" description="Basic and acidic residues" evidence="1">
    <location>
        <begin position="260"/>
        <end position="270"/>
    </location>
</feature>
<feature type="region of interest" description="Disordered" evidence="1">
    <location>
        <begin position="218"/>
        <end position="314"/>
    </location>
</feature>
<feature type="compositionally biased region" description="Polar residues" evidence="1">
    <location>
        <begin position="438"/>
        <end position="456"/>
    </location>
</feature>